<dbReference type="SUPFAM" id="SSF53597">
    <property type="entry name" value="Dihydrofolate reductase-like"/>
    <property type="match status" value="1"/>
</dbReference>
<comment type="pathway">
    <text evidence="1">Cofactor biosynthesis; riboflavin biosynthesis.</text>
</comment>
<dbReference type="Gene3D" id="3.40.430.10">
    <property type="entry name" value="Dihydrofolate Reductase, subunit A"/>
    <property type="match status" value="1"/>
</dbReference>
<evidence type="ECO:0000313" key="6">
    <source>
        <dbReference type="Proteomes" id="UP000199046"/>
    </source>
</evidence>
<dbReference type="PANTHER" id="PTHR38011">
    <property type="entry name" value="DIHYDROFOLATE REDUCTASE FAMILY PROTEIN (AFU_ORTHOLOGUE AFUA_8G06820)"/>
    <property type="match status" value="1"/>
</dbReference>
<keyword evidence="2" id="KW-0521">NADP</keyword>
<protein>
    <submittedName>
        <fullName evidence="5">5-amino-6-(5-phosphoribosylamino)uracil reductase</fullName>
    </submittedName>
</protein>
<evidence type="ECO:0000256" key="1">
    <source>
        <dbReference type="ARBA" id="ARBA00005104"/>
    </source>
</evidence>
<name>A0A1I1G2J3_9GAMM</name>
<evidence type="ECO:0000313" key="5">
    <source>
        <dbReference type="EMBL" id="SFC05755.1"/>
    </source>
</evidence>
<feature type="domain" description="Bacterial bifunctional deaminase-reductase C-terminal" evidence="4">
    <location>
        <begin position="3"/>
        <end position="229"/>
    </location>
</feature>
<dbReference type="InterPro" id="IPR024072">
    <property type="entry name" value="DHFR-like_dom_sf"/>
</dbReference>
<dbReference type="GO" id="GO:0008703">
    <property type="term" value="F:5-amino-6-(5-phosphoribosylamino)uracil reductase activity"/>
    <property type="evidence" value="ECO:0007669"/>
    <property type="project" value="InterPro"/>
</dbReference>
<gene>
    <name evidence="5" type="ORF">SAMN05421848_0384</name>
</gene>
<dbReference type="AlphaFoldDB" id="A0A1I1G2J3"/>
<reference evidence="6" key="1">
    <citation type="submission" date="2016-10" db="EMBL/GenBank/DDBJ databases">
        <authorList>
            <person name="Varghese N."/>
            <person name="Submissions S."/>
        </authorList>
    </citation>
    <scope>NUCLEOTIDE SEQUENCE [LARGE SCALE GENOMIC DNA]</scope>
    <source>
        <strain evidence="6">DSM 23439</strain>
    </source>
</reference>
<dbReference type="EMBL" id="FOLY01000001">
    <property type="protein sequence ID" value="SFC05755.1"/>
    <property type="molecule type" value="Genomic_DNA"/>
</dbReference>
<dbReference type="InterPro" id="IPR050765">
    <property type="entry name" value="Riboflavin_Biosynth_HTPR"/>
</dbReference>
<keyword evidence="6" id="KW-1185">Reference proteome</keyword>
<dbReference type="STRING" id="402385.SAMN05421848_0384"/>
<accession>A0A1I1G2J3</accession>
<dbReference type="OrthoDB" id="9800865at2"/>
<dbReference type="GO" id="GO:0009231">
    <property type="term" value="P:riboflavin biosynthetic process"/>
    <property type="evidence" value="ECO:0007669"/>
    <property type="project" value="InterPro"/>
</dbReference>
<evidence type="ECO:0000256" key="2">
    <source>
        <dbReference type="ARBA" id="ARBA00022857"/>
    </source>
</evidence>
<dbReference type="PANTHER" id="PTHR38011:SF7">
    <property type="entry name" value="2,5-DIAMINO-6-RIBOSYLAMINO-4(3H)-PYRIMIDINONE 5'-PHOSPHATE REDUCTASE"/>
    <property type="match status" value="1"/>
</dbReference>
<keyword evidence="3" id="KW-0560">Oxidoreductase</keyword>
<proteinExistence type="predicted"/>
<organism evidence="5 6">
    <name type="scientific">Kushneria avicenniae</name>
    <dbReference type="NCBI Taxonomy" id="402385"/>
    <lineage>
        <taxon>Bacteria</taxon>
        <taxon>Pseudomonadati</taxon>
        <taxon>Pseudomonadota</taxon>
        <taxon>Gammaproteobacteria</taxon>
        <taxon>Oceanospirillales</taxon>
        <taxon>Halomonadaceae</taxon>
        <taxon>Kushneria</taxon>
    </lineage>
</organism>
<dbReference type="Proteomes" id="UP000199046">
    <property type="component" value="Unassembled WGS sequence"/>
</dbReference>
<evidence type="ECO:0000256" key="3">
    <source>
        <dbReference type="ARBA" id="ARBA00023002"/>
    </source>
</evidence>
<dbReference type="RefSeq" id="WP_090130243.1">
    <property type="nucleotide sequence ID" value="NZ_FOLY01000001.1"/>
</dbReference>
<evidence type="ECO:0000259" key="4">
    <source>
        <dbReference type="Pfam" id="PF01872"/>
    </source>
</evidence>
<dbReference type="Pfam" id="PF01872">
    <property type="entry name" value="RibD_C"/>
    <property type="match status" value="1"/>
</dbReference>
<dbReference type="InterPro" id="IPR002734">
    <property type="entry name" value="RibDG_C"/>
</dbReference>
<sequence>MRPTVISHMIMSLDGRLLPQRWDTGTGERQVGFIERLYETAASRLEGDAWMVGRKTMKGFFPEREPSIETPASSASERVVFHGDRRDRGLAIIMDPSGRHEYDSPYLDEDHLLIVLSTSVDDAYLDRLRRVGVSYTFAGPDGRDIDAALDSLGDDFGVSRLLLEGGGILNGAFLAAKAIDEVSTLVFPVIDGLADIPSIYNHRGEVARFPHALAALTLASHEVLDQGVVWLRYCVNKHAEAKA</sequence>